<reference evidence="5" key="1">
    <citation type="submission" date="2020-08" db="EMBL/GenBank/DDBJ databases">
        <title>Novel species isolated from subtropical streams in China.</title>
        <authorList>
            <person name="Lu H."/>
        </authorList>
    </citation>
    <scope>NUCLEOTIDE SEQUENCE</scope>
    <source>
        <strain evidence="5">KACC 12607</strain>
    </source>
</reference>
<dbReference type="Pfam" id="PF13188">
    <property type="entry name" value="PAS_8"/>
    <property type="match status" value="1"/>
</dbReference>
<dbReference type="PROSITE" id="PS50887">
    <property type="entry name" value="GGDEF"/>
    <property type="match status" value="1"/>
</dbReference>
<keyword evidence="1" id="KW-0472">Membrane</keyword>
<dbReference type="PROSITE" id="PS50883">
    <property type="entry name" value="EAL"/>
    <property type="match status" value="1"/>
</dbReference>
<feature type="transmembrane region" description="Helical" evidence="1">
    <location>
        <begin position="164"/>
        <end position="186"/>
    </location>
</feature>
<feature type="transmembrane region" description="Helical" evidence="1">
    <location>
        <begin position="130"/>
        <end position="152"/>
    </location>
</feature>
<dbReference type="Gene3D" id="3.30.70.270">
    <property type="match status" value="1"/>
</dbReference>
<dbReference type="PANTHER" id="PTHR33121">
    <property type="entry name" value="CYCLIC DI-GMP PHOSPHODIESTERASE PDEF"/>
    <property type="match status" value="1"/>
</dbReference>
<dbReference type="AlphaFoldDB" id="A0A923HGN7"/>
<dbReference type="NCBIfam" id="TIGR00254">
    <property type="entry name" value="GGDEF"/>
    <property type="match status" value="1"/>
</dbReference>
<dbReference type="EMBL" id="JACOFV010000009">
    <property type="protein sequence ID" value="MBC3862675.1"/>
    <property type="molecule type" value="Genomic_DNA"/>
</dbReference>
<accession>A0A923HGN7</accession>
<feature type="transmembrane region" description="Helical" evidence="1">
    <location>
        <begin position="51"/>
        <end position="72"/>
    </location>
</feature>
<feature type="transmembrane region" description="Helical" evidence="1">
    <location>
        <begin position="79"/>
        <end position="98"/>
    </location>
</feature>
<dbReference type="PROSITE" id="PS50112">
    <property type="entry name" value="PAS"/>
    <property type="match status" value="1"/>
</dbReference>
<gene>
    <name evidence="5" type="ORF">H8K32_11230</name>
</gene>
<evidence type="ECO:0000313" key="5">
    <source>
        <dbReference type="EMBL" id="MBC3862675.1"/>
    </source>
</evidence>
<dbReference type="Proteomes" id="UP000634011">
    <property type="component" value="Unassembled WGS sequence"/>
</dbReference>
<dbReference type="InterPro" id="IPR035919">
    <property type="entry name" value="EAL_sf"/>
</dbReference>
<keyword evidence="1" id="KW-0812">Transmembrane</keyword>
<dbReference type="InterPro" id="IPR029787">
    <property type="entry name" value="Nucleotide_cyclase"/>
</dbReference>
<dbReference type="RefSeq" id="WP_186912590.1">
    <property type="nucleotide sequence ID" value="NZ_JACOFV010000009.1"/>
</dbReference>
<dbReference type="InterPro" id="IPR001633">
    <property type="entry name" value="EAL_dom"/>
</dbReference>
<dbReference type="SMART" id="SM00267">
    <property type="entry name" value="GGDEF"/>
    <property type="match status" value="1"/>
</dbReference>
<proteinExistence type="predicted"/>
<dbReference type="SUPFAM" id="SSF55785">
    <property type="entry name" value="PYP-like sensor domain (PAS domain)"/>
    <property type="match status" value="1"/>
</dbReference>
<dbReference type="Pfam" id="PF00563">
    <property type="entry name" value="EAL"/>
    <property type="match status" value="1"/>
</dbReference>
<comment type="caution">
    <text evidence="5">The sequence shown here is derived from an EMBL/GenBank/DDBJ whole genome shotgun (WGS) entry which is preliminary data.</text>
</comment>
<evidence type="ECO:0000259" key="2">
    <source>
        <dbReference type="PROSITE" id="PS50112"/>
    </source>
</evidence>
<dbReference type="CDD" id="cd01949">
    <property type="entry name" value="GGDEF"/>
    <property type="match status" value="1"/>
</dbReference>
<dbReference type="Gene3D" id="3.20.20.450">
    <property type="entry name" value="EAL domain"/>
    <property type="match status" value="1"/>
</dbReference>
<evidence type="ECO:0000256" key="1">
    <source>
        <dbReference type="SAM" id="Phobius"/>
    </source>
</evidence>
<dbReference type="CDD" id="cd01948">
    <property type="entry name" value="EAL"/>
    <property type="match status" value="1"/>
</dbReference>
<dbReference type="SMART" id="SM00091">
    <property type="entry name" value="PAS"/>
    <property type="match status" value="1"/>
</dbReference>
<feature type="domain" description="GGDEF" evidence="4">
    <location>
        <begin position="360"/>
        <end position="493"/>
    </location>
</feature>
<protein>
    <submittedName>
        <fullName evidence="5">EAL domain-containing protein</fullName>
    </submittedName>
</protein>
<evidence type="ECO:0000259" key="3">
    <source>
        <dbReference type="PROSITE" id="PS50883"/>
    </source>
</evidence>
<dbReference type="SUPFAM" id="SSF55073">
    <property type="entry name" value="Nucleotide cyclase"/>
    <property type="match status" value="1"/>
</dbReference>
<organism evidence="5 6">
    <name type="scientific">Undibacterium jejuense</name>
    <dbReference type="NCBI Taxonomy" id="1344949"/>
    <lineage>
        <taxon>Bacteria</taxon>
        <taxon>Pseudomonadati</taxon>
        <taxon>Pseudomonadota</taxon>
        <taxon>Betaproteobacteria</taxon>
        <taxon>Burkholderiales</taxon>
        <taxon>Oxalobacteraceae</taxon>
        <taxon>Undibacterium</taxon>
    </lineage>
</organism>
<sequence>MFRWLFLNESALTPAEHAAWKISTLRIILASSFILEGLIAVHSSLNAVDHGSFRVLWLVAFFYTLKTITLFCSTRSLRLAAGLLIANVYGTGIAIALATRDPEIAKLGLVFVYITPVIARVFFSTRLALILMSINSIPFLFLLSGMSFPYLIDLKLDLPHAIKYVHSLLFLFLNFCIPLAVFRILYAFDTSLTRFRDASNALNVSYAQYQEIFENAGTALVLTDAYGQILQANHQANELLGRDPQNNDELSLFSWFSLDDSVRIRSPEHDDPANLRLSAYRTQDGKMVALDNISQTSSDHYIVALRDVSNLHNMHNALQLSQEREEYLSKHDPLTDLPNRVMLCQYLEALLANPDTSQVNVTAVVSFRLNSIRHANQQFGAQTGDILLRRFADELTQVLPKNCFCARLRSIVFTFVVDHLRTPQDVIQFVDHVRKALPKELKLNDDKLLVQFSAGIAIFRPEDTDPDEIIRRSEVALDTARRSNDQSITLFDEDDALQIIRNVEIEVGVVNGLANGEFYLLYQPKVASDGKIAGVEALLRWKSQTLGKVLPVEFIPISERSGLIQQISHFVIDHACAQVRAWLDEFGDSPVVALNLSASDINQDDFLDLIAESCQRYRIEPQFLEFEITETGLSANETLSIKHLHALKNRGYRIAIDDFGTGYSSLSKLSHFPAHTVKIDRSFVSQIGYNRKSEMIIKAIVSLAKILACTTVAEGVENEAQVAFLKEVGCELFQGYYYYRPLDVNSMNTLLRSSYLVGIN</sequence>
<dbReference type="SUPFAM" id="SSF141868">
    <property type="entry name" value="EAL domain-like"/>
    <property type="match status" value="1"/>
</dbReference>
<dbReference type="Pfam" id="PF00990">
    <property type="entry name" value="GGDEF"/>
    <property type="match status" value="1"/>
</dbReference>
<dbReference type="InterPro" id="IPR050706">
    <property type="entry name" value="Cyclic-di-GMP_PDE-like"/>
</dbReference>
<dbReference type="GO" id="GO:0071111">
    <property type="term" value="F:cyclic-guanylate-specific phosphodiesterase activity"/>
    <property type="evidence" value="ECO:0007669"/>
    <property type="project" value="InterPro"/>
</dbReference>
<dbReference type="InterPro" id="IPR035965">
    <property type="entry name" value="PAS-like_dom_sf"/>
</dbReference>
<evidence type="ECO:0000259" key="4">
    <source>
        <dbReference type="PROSITE" id="PS50887"/>
    </source>
</evidence>
<dbReference type="InterPro" id="IPR043128">
    <property type="entry name" value="Rev_trsase/Diguanyl_cyclase"/>
</dbReference>
<dbReference type="SMART" id="SM00052">
    <property type="entry name" value="EAL"/>
    <property type="match status" value="1"/>
</dbReference>
<keyword evidence="6" id="KW-1185">Reference proteome</keyword>
<evidence type="ECO:0000313" key="6">
    <source>
        <dbReference type="Proteomes" id="UP000634011"/>
    </source>
</evidence>
<dbReference type="PANTHER" id="PTHR33121:SF71">
    <property type="entry name" value="OXYGEN SENSOR PROTEIN DOSP"/>
    <property type="match status" value="1"/>
</dbReference>
<dbReference type="Gene3D" id="3.30.450.20">
    <property type="entry name" value="PAS domain"/>
    <property type="match status" value="1"/>
</dbReference>
<dbReference type="InterPro" id="IPR000160">
    <property type="entry name" value="GGDEF_dom"/>
</dbReference>
<feature type="domain" description="EAL" evidence="3">
    <location>
        <begin position="502"/>
        <end position="755"/>
    </location>
</feature>
<feature type="domain" description="PAS" evidence="2">
    <location>
        <begin position="205"/>
        <end position="246"/>
    </location>
</feature>
<keyword evidence="1" id="KW-1133">Transmembrane helix</keyword>
<dbReference type="InterPro" id="IPR000014">
    <property type="entry name" value="PAS"/>
</dbReference>
<name>A0A923HGN7_9BURK</name>